<dbReference type="EMBL" id="KB456261">
    <property type="protein sequence ID" value="EMF15938.1"/>
    <property type="molecule type" value="Genomic_DNA"/>
</dbReference>
<feature type="compositionally biased region" description="Gly residues" evidence="1">
    <location>
        <begin position="262"/>
        <end position="274"/>
    </location>
</feature>
<proteinExistence type="predicted"/>
<evidence type="ECO:0000256" key="1">
    <source>
        <dbReference type="SAM" id="MobiDB-lite"/>
    </source>
</evidence>
<sequence length="331" mass="37963">MHLFLDFNSSRDQFPSAISEPPTPSLDGNVLQATEIPSHQIQQQRILRTGIIEPPPIYEDRAQPIQQQSIPPGTSEVREEQEEASRETLITAQLVAQYIPRPPPPQPSSSYPYSHFRFPSNSTLHTSSISIPTTATFSDFLRTILNPLLLLLQTEREAEAESQILQTTAGTITTATTTTTSTYNNNNNNEELQCEIYFLYPKFNFNLHLGGKWKLKWNKWMRRNSSGSTMRNIQVNEENWPMVVAALRDNENKSNERRRGMGGRGFLEGVGEGEYNGQDEEEKGKRQGSLLRVLYWGRSEEGQVETDARLRREEEAVRRMYRRTLRPYGAW</sequence>
<name>M3CQI4_SPHMS</name>
<organism evidence="2 3">
    <name type="scientific">Sphaerulina musiva (strain SO2202)</name>
    <name type="common">Poplar stem canker fungus</name>
    <name type="synonym">Septoria musiva</name>
    <dbReference type="NCBI Taxonomy" id="692275"/>
    <lineage>
        <taxon>Eukaryota</taxon>
        <taxon>Fungi</taxon>
        <taxon>Dikarya</taxon>
        <taxon>Ascomycota</taxon>
        <taxon>Pezizomycotina</taxon>
        <taxon>Dothideomycetes</taxon>
        <taxon>Dothideomycetidae</taxon>
        <taxon>Mycosphaerellales</taxon>
        <taxon>Mycosphaerellaceae</taxon>
        <taxon>Sphaerulina</taxon>
    </lineage>
</organism>
<feature type="region of interest" description="Disordered" evidence="1">
    <location>
        <begin position="63"/>
        <end position="83"/>
    </location>
</feature>
<gene>
    <name evidence="2" type="ORF">SEPMUDRAFT_106122</name>
</gene>
<evidence type="ECO:0000313" key="3">
    <source>
        <dbReference type="Proteomes" id="UP000016931"/>
    </source>
</evidence>
<dbReference type="Proteomes" id="UP000016931">
    <property type="component" value="Unassembled WGS sequence"/>
</dbReference>
<evidence type="ECO:0000313" key="2">
    <source>
        <dbReference type="EMBL" id="EMF15938.1"/>
    </source>
</evidence>
<accession>M3CQI4</accession>
<dbReference type="HOGENOM" id="CLU_839822_0_0_1"/>
<dbReference type="RefSeq" id="XP_016764059.1">
    <property type="nucleotide sequence ID" value="XM_016900612.1"/>
</dbReference>
<keyword evidence="3" id="KW-1185">Reference proteome</keyword>
<feature type="region of interest" description="Disordered" evidence="1">
    <location>
        <begin position="252"/>
        <end position="284"/>
    </location>
</feature>
<dbReference type="GeneID" id="27897749"/>
<protein>
    <submittedName>
        <fullName evidence="2">Uncharacterized protein</fullName>
    </submittedName>
</protein>
<dbReference type="AlphaFoldDB" id="M3CQI4"/>
<reference evidence="2 3" key="1">
    <citation type="journal article" date="2012" name="PLoS Pathog.">
        <title>Diverse lifestyles and strategies of plant pathogenesis encoded in the genomes of eighteen Dothideomycetes fungi.</title>
        <authorList>
            <person name="Ohm R.A."/>
            <person name="Feau N."/>
            <person name="Henrissat B."/>
            <person name="Schoch C.L."/>
            <person name="Horwitz B.A."/>
            <person name="Barry K.W."/>
            <person name="Condon B.J."/>
            <person name="Copeland A.C."/>
            <person name="Dhillon B."/>
            <person name="Glaser F."/>
            <person name="Hesse C.N."/>
            <person name="Kosti I."/>
            <person name="LaButti K."/>
            <person name="Lindquist E.A."/>
            <person name="Lucas S."/>
            <person name="Salamov A.A."/>
            <person name="Bradshaw R.E."/>
            <person name="Ciuffetti L."/>
            <person name="Hamelin R.C."/>
            <person name="Kema G.H.J."/>
            <person name="Lawrence C."/>
            <person name="Scott J.A."/>
            <person name="Spatafora J.W."/>
            <person name="Turgeon B.G."/>
            <person name="de Wit P.J.G.M."/>
            <person name="Zhong S."/>
            <person name="Goodwin S.B."/>
            <person name="Grigoriev I.V."/>
        </authorList>
    </citation>
    <scope>NUCLEOTIDE SEQUENCE [LARGE SCALE GENOMIC DNA]</scope>
    <source>
        <strain evidence="2 3">SO2202</strain>
    </source>
</reference>